<organism evidence="2 3">
    <name type="scientific">Candidatus Onthousia excrementipullorum</name>
    <dbReference type="NCBI Taxonomy" id="2840884"/>
    <lineage>
        <taxon>Bacteria</taxon>
        <taxon>Bacillati</taxon>
        <taxon>Bacillota</taxon>
        <taxon>Bacilli</taxon>
        <taxon>Candidatus Onthousia</taxon>
    </lineage>
</organism>
<dbReference type="AlphaFoldDB" id="A0A9D1DUU5"/>
<reference evidence="2" key="1">
    <citation type="submission" date="2020-10" db="EMBL/GenBank/DDBJ databases">
        <authorList>
            <person name="Gilroy R."/>
        </authorList>
    </citation>
    <scope>NUCLEOTIDE SEQUENCE</scope>
    <source>
        <strain evidence="2">CHK184-20233</strain>
    </source>
</reference>
<protein>
    <submittedName>
        <fullName evidence="2">Transglutaminase domain-containing protein</fullName>
    </submittedName>
</protein>
<evidence type="ECO:0000259" key="1">
    <source>
        <dbReference type="Pfam" id="PF01841"/>
    </source>
</evidence>
<sequence length="306" mass="36499">MNKEMLDFYLQTSIYTNYEPYKEYYKSLPDDMEELTDLILSQTIHRTELRRSRKEQLEQGKSHDHVSEEYPWWKYISHDDILLTAPAITAELFRQDERGFTKNREIRHKVVITCRYVAVLLASILKAKGIPCRVRSGFASYFTDGGKYFDHWIIEYYSKKEHRWITCDPDPDSGKDHTDMPHKNFAWIAEVWLNVRSGKDDINKYIHGSSFQGLNILAYTLFFDFHALMEDEISYLFMPSYIDDDNEFFNLTKEDLKDLDDLATLMLNPNKNFDELRYLFYNDKKFRILNTPLISDNEHLEIEINN</sequence>
<gene>
    <name evidence="2" type="ORF">IAB38_05805</name>
</gene>
<dbReference type="InterPro" id="IPR002931">
    <property type="entry name" value="Transglutaminase-like"/>
</dbReference>
<dbReference type="EMBL" id="DVHC01000059">
    <property type="protein sequence ID" value="HIR59550.1"/>
    <property type="molecule type" value="Genomic_DNA"/>
</dbReference>
<dbReference type="Proteomes" id="UP000824232">
    <property type="component" value="Unassembled WGS sequence"/>
</dbReference>
<dbReference type="Gene3D" id="3.10.620.30">
    <property type="match status" value="1"/>
</dbReference>
<reference evidence="2" key="2">
    <citation type="journal article" date="2021" name="PeerJ">
        <title>Extensive microbial diversity within the chicken gut microbiome revealed by metagenomics and culture.</title>
        <authorList>
            <person name="Gilroy R."/>
            <person name="Ravi A."/>
            <person name="Getino M."/>
            <person name="Pursley I."/>
            <person name="Horton D.L."/>
            <person name="Alikhan N.F."/>
            <person name="Baker D."/>
            <person name="Gharbi K."/>
            <person name="Hall N."/>
            <person name="Watson M."/>
            <person name="Adriaenssens E.M."/>
            <person name="Foster-Nyarko E."/>
            <person name="Jarju S."/>
            <person name="Secka A."/>
            <person name="Antonio M."/>
            <person name="Oren A."/>
            <person name="Chaudhuri R.R."/>
            <person name="La Ragione R."/>
            <person name="Hildebrand F."/>
            <person name="Pallen M.J."/>
        </authorList>
    </citation>
    <scope>NUCLEOTIDE SEQUENCE</scope>
    <source>
        <strain evidence="2">CHK184-20233</strain>
    </source>
</reference>
<evidence type="ECO:0000313" key="2">
    <source>
        <dbReference type="EMBL" id="HIR59550.1"/>
    </source>
</evidence>
<dbReference type="Pfam" id="PF01841">
    <property type="entry name" value="Transglut_core"/>
    <property type="match status" value="1"/>
</dbReference>
<feature type="domain" description="Transglutaminase-like" evidence="1">
    <location>
        <begin position="113"/>
        <end position="169"/>
    </location>
</feature>
<comment type="caution">
    <text evidence="2">The sequence shown here is derived from an EMBL/GenBank/DDBJ whole genome shotgun (WGS) entry which is preliminary data.</text>
</comment>
<dbReference type="SUPFAM" id="SSF54001">
    <property type="entry name" value="Cysteine proteinases"/>
    <property type="match status" value="1"/>
</dbReference>
<evidence type="ECO:0000313" key="3">
    <source>
        <dbReference type="Proteomes" id="UP000824232"/>
    </source>
</evidence>
<dbReference type="InterPro" id="IPR038765">
    <property type="entry name" value="Papain-like_cys_pep_sf"/>
</dbReference>
<proteinExistence type="predicted"/>
<accession>A0A9D1DUU5</accession>
<name>A0A9D1DUU5_9FIRM</name>